<evidence type="ECO:0000256" key="4">
    <source>
        <dbReference type="SAM" id="MobiDB-lite"/>
    </source>
</evidence>
<dbReference type="EMBL" id="JAACJP010000005">
    <property type="protein sequence ID" value="KAF5384127.1"/>
    <property type="molecule type" value="Genomic_DNA"/>
</dbReference>
<evidence type="ECO:0000256" key="1">
    <source>
        <dbReference type="ARBA" id="ARBA00022574"/>
    </source>
</evidence>
<dbReference type="OrthoDB" id="3064585at2759"/>
<keyword evidence="2" id="KW-0677">Repeat</keyword>
<name>A0A8H5M801_9AGAR</name>
<dbReference type="Pfam" id="PF00400">
    <property type="entry name" value="WD40"/>
    <property type="match status" value="1"/>
</dbReference>
<dbReference type="SUPFAM" id="SSF50978">
    <property type="entry name" value="WD40 repeat-like"/>
    <property type="match status" value="1"/>
</dbReference>
<dbReference type="SMART" id="SM00320">
    <property type="entry name" value="WD40"/>
    <property type="match status" value="1"/>
</dbReference>
<organism evidence="6 7">
    <name type="scientific">Tricholomella constricta</name>
    <dbReference type="NCBI Taxonomy" id="117010"/>
    <lineage>
        <taxon>Eukaryota</taxon>
        <taxon>Fungi</taxon>
        <taxon>Dikarya</taxon>
        <taxon>Basidiomycota</taxon>
        <taxon>Agaricomycotina</taxon>
        <taxon>Agaricomycetes</taxon>
        <taxon>Agaricomycetidae</taxon>
        <taxon>Agaricales</taxon>
        <taxon>Tricholomatineae</taxon>
        <taxon>Lyophyllaceae</taxon>
        <taxon>Tricholomella</taxon>
    </lineage>
</organism>
<dbReference type="InterPro" id="IPR015943">
    <property type="entry name" value="WD40/YVTN_repeat-like_dom_sf"/>
</dbReference>
<keyword evidence="1 3" id="KW-0853">WD repeat</keyword>
<sequence length="497" mass="54645">MVVWSAATGECLRTLVGHESLVRALAFDPGSRRLVSASYDRSIIIKVWDLDTGKLVQEFKDAHSSHIFDVRFDVTRIIRSRFEITKCNPNFAACQQCATAAPRRSGVTTEDDVTRPSRSSTTLPTLVYTSTMPKLPLRHERPILPLRSASLFPERASKIAFWHPGTNSPFLFLPANDISDVPNVFGLHHGTALLACQVLAFNEPGYLSTSRDPEDVSSRHDGGPDSLLLQTEYYYFPVNFDDYKICVRFSKWRFPHKSFSGEDWGSSDLDPGIEGDLPSAEVASQGIKQRDKVCAISADNDSLTLSHLVPIAGAKWLRDNEMGPYTAWNDPLHLDPTNLLAMRSDLHHEQFNHGTFAIVPKCGELRVHFLKNVCNAANYYHNTVFEHRHVSRQLLFARFALQVITLHVLQCCAYGHGGDASDGGGGGGGGSQDVGDGGGGGSEHVETRGMKRARLAEEGSGTMEASGSKKTRKKKVKISSAAKRMETESELATDTGL</sequence>
<keyword evidence="7" id="KW-1185">Reference proteome</keyword>
<dbReference type="InterPro" id="IPR001680">
    <property type="entry name" value="WD40_rpt"/>
</dbReference>
<dbReference type="InterPro" id="IPR003615">
    <property type="entry name" value="HNH_nuc"/>
</dbReference>
<dbReference type="InterPro" id="IPR036322">
    <property type="entry name" value="WD40_repeat_dom_sf"/>
</dbReference>
<feature type="region of interest" description="Disordered" evidence="4">
    <location>
        <begin position="422"/>
        <end position="497"/>
    </location>
</feature>
<dbReference type="Proteomes" id="UP000565441">
    <property type="component" value="Unassembled WGS sequence"/>
</dbReference>
<feature type="domain" description="HNH nuclease" evidence="5">
    <location>
        <begin position="294"/>
        <end position="359"/>
    </location>
</feature>
<feature type="compositionally biased region" description="Gly residues" evidence="4">
    <location>
        <begin position="422"/>
        <end position="442"/>
    </location>
</feature>
<evidence type="ECO:0000313" key="7">
    <source>
        <dbReference type="Proteomes" id="UP000565441"/>
    </source>
</evidence>
<evidence type="ECO:0000256" key="3">
    <source>
        <dbReference type="PROSITE-ProRule" id="PRU00221"/>
    </source>
</evidence>
<evidence type="ECO:0000313" key="6">
    <source>
        <dbReference type="EMBL" id="KAF5384127.1"/>
    </source>
</evidence>
<dbReference type="PANTHER" id="PTHR19848">
    <property type="entry name" value="WD40 REPEAT PROTEIN"/>
    <property type="match status" value="1"/>
</dbReference>
<reference evidence="6 7" key="1">
    <citation type="journal article" date="2020" name="ISME J.">
        <title>Uncovering the hidden diversity of litter-decomposition mechanisms in mushroom-forming fungi.</title>
        <authorList>
            <person name="Floudas D."/>
            <person name="Bentzer J."/>
            <person name="Ahren D."/>
            <person name="Johansson T."/>
            <person name="Persson P."/>
            <person name="Tunlid A."/>
        </authorList>
    </citation>
    <scope>NUCLEOTIDE SEQUENCE [LARGE SCALE GENOMIC DNA]</scope>
    <source>
        <strain evidence="6 7">CBS 661.87</strain>
    </source>
</reference>
<protein>
    <recommendedName>
        <fullName evidence="5">HNH nuclease domain-containing protein</fullName>
    </recommendedName>
</protein>
<dbReference type="PANTHER" id="PTHR19848:SF8">
    <property type="entry name" value="F-BOX AND WD REPEAT DOMAIN CONTAINING 7"/>
    <property type="match status" value="1"/>
</dbReference>
<feature type="compositionally biased region" description="Basic and acidic residues" evidence="4">
    <location>
        <begin position="443"/>
        <end position="457"/>
    </location>
</feature>
<proteinExistence type="predicted"/>
<evidence type="ECO:0000256" key="2">
    <source>
        <dbReference type="ARBA" id="ARBA00022737"/>
    </source>
</evidence>
<accession>A0A8H5M801</accession>
<comment type="caution">
    <text evidence="6">The sequence shown here is derived from an EMBL/GenBank/DDBJ whole genome shotgun (WGS) entry which is preliminary data.</text>
</comment>
<dbReference type="Gene3D" id="2.130.10.10">
    <property type="entry name" value="YVTN repeat-like/Quinoprotein amine dehydrogenase"/>
    <property type="match status" value="1"/>
</dbReference>
<dbReference type="PROSITE" id="PS50082">
    <property type="entry name" value="WD_REPEATS_2"/>
    <property type="match status" value="1"/>
</dbReference>
<gene>
    <name evidence="6" type="ORF">D9615_003228</name>
</gene>
<dbReference type="AlphaFoldDB" id="A0A8H5M801"/>
<dbReference type="Pfam" id="PF13391">
    <property type="entry name" value="HNH_2"/>
    <property type="match status" value="1"/>
</dbReference>
<evidence type="ECO:0000259" key="5">
    <source>
        <dbReference type="Pfam" id="PF13391"/>
    </source>
</evidence>
<feature type="repeat" description="WD" evidence="3">
    <location>
        <begin position="15"/>
        <end position="45"/>
    </location>
</feature>